<dbReference type="Proteomes" id="UP001321477">
    <property type="component" value="Chromosome"/>
</dbReference>
<reference evidence="2" key="1">
    <citation type="journal article" date="2019" name="Int. J. Syst. Evol. Microbiol.">
        <title>The Global Catalogue of Microorganisms (GCM) 10K type strain sequencing project: providing services to taxonomists for standard genome sequencing and annotation.</title>
        <authorList>
            <consortium name="The Broad Institute Genomics Platform"/>
            <consortium name="The Broad Institute Genome Sequencing Center for Infectious Disease"/>
            <person name="Wu L."/>
            <person name="Ma J."/>
        </authorList>
    </citation>
    <scope>NUCLEOTIDE SEQUENCE [LARGE SCALE GENOMIC DNA]</scope>
    <source>
        <strain evidence="2">NBRC 109019</strain>
    </source>
</reference>
<accession>A0ABM8H144</accession>
<sequence length="76" mass="8219">MTGILTATADVERLRTALDAALTISASDLAEDRAEHARAMVRDQFTIQRMSAALGRVYGGVAREEAELFEPARRAG</sequence>
<protein>
    <submittedName>
        <fullName evidence="1">Uncharacterized protein</fullName>
    </submittedName>
</protein>
<organism evidence="1 2">
    <name type="scientific">Agromyces marinus</name>
    <dbReference type="NCBI Taxonomy" id="1389020"/>
    <lineage>
        <taxon>Bacteria</taxon>
        <taxon>Bacillati</taxon>
        <taxon>Actinomycetota</taxon>
        <taxon>Actinomycetes</taxon>
        <taxon>Micrococcales</taxon>
        <taxon>Microbacteriaceae</taxon>
        <taxon>Agromyces</taxon>
    </lineage>
</organism>
<evidence type="ECO:0000313" key="2">
    <source>
        <dbReference type="Proteomes" id="UP001321477"/>
    </source>
</evidence>
<proteinExistence type="predicted"/>
<name>A0ABM8H144_9MICO</name>
<dbReference type="RefSeq" id="WP_286329617.1">
    <property type="nucleotide sequence ID" value="NZ_AP027734.1"/>
</dbReference>
<dbReference type="EMBL" id="AP027734">
    <property type="protein sequence ID" value="BDZ54473.1"/>
    <property type="molecule type" value="Genomic_DNA"/>
</dbReference>
<keyword evidence="2" id="KW-1185">Reference proteome</keyword>
<evidence type="ECO:0000313" key="1">
    <source>
        <dbReference type="EMBL" id="BDZ54473.1"/>
    </source>
</evidence>
<gene>
    <name evidence="1" type="ORF">GCM10025870_15460</name>
</gene>